<gene>
    <name evidence="3" type="ORF">ABDB84_16815</name>
</gene>
<dbReference type="Gene3D" id="3.90.10.10">
    <property type="entry name" value="Cytochrome C3"/>
    <property type="match status" value="1"/>
</dbReference>
<name>A0ABU9Z326_9RHOO</name>
<dbReference type="SUPFAM" id="SSF48695">
    <property type="entry name" value="Multiheme cytochromes"/>
    <property type="match status" value="1"/>
</dbReference>
<feature type="chain" id="PRO_5046356409" evidence="2">
    <location>
        <begin position="23"/>
        <end position="349"/>
    </location>
</feature>
<dbReference type="PROSITE" id="PS00018">
    <property type="entry name" value="EF_HAND_1"/>
    <property type="match status" value="1"/>
</dbReference>
<evidence type="ECO:0000313" key="3">
    <source>
        <dbReference type="EMBL" id="MEN3070148.1"/>
    </source>
</evidence>
<evidence type="ECO:0000313" key="4">
    <source>
        <dbReference type="Proteomes" id="UP001410394"/>
    </source>
</evidence>
<dbReference type="PANTHER" id="PTHR35038">
    <property type="entry name" value="DISSIMILATORY SULFITE REDUCTASE SIRA"/>
    <property type="match status" value="1"/>
</dbReference>
<dbReference type="EMBL" id="JBDIVE010000010">
    <property type="protein sequence ID" value="MEN3070148.1"/>
    <property type="molecule type" value="Genomic_DNA"/>
</dbReference>
<dbReference type="Gene3D" id="1.10.1130.10">
    <property type="entry name" value="Flavocytochrome C3, Chain A"/>
    <property type="match status" value="1"/>
</dbReference>
<reference evidence="3 4" key="1">
    <citation type="journal article" date="2018" name="Int. J. Syst. Evol. Microbiol.">
        <title>Uliginosibacterium sediminicola sp. nov., isolated from freshwater sediment.</title>
        <authorList>
            <person name="Hwang W.M."/>
            <person name="Kim S.M."/>
            <person name="Kang K."/>
            <person name="Ahn T.Y."/>
        </authorList>
    </citation>
    <scope>NUCLEOTIDE SEQUENCE [LARGE SCALE GENOMIC DNA]</scope>
    <source>
        <strain evidence="3 4">M1-21</strain>
    </source>
</reference>
<organism evidence="3 4">
    <name type="scientific">Uliginosibacterium sediminicola</name>
    <dbReference type="NCBI Taxonomy" id="2024550"/>
    <lineage>
        <taxon>Bacteria</taxon>
        <taxon>Pseudomonadati</taxon>
        <taxon>Pseudomonadota</taxon>
        <taxon>Betaproteobacteria</taxon>
        <taxon>Rhodocyclales</taxon>
        <taxon>Zoogloeaceae</taxon>
        <taxon>Uliginosibacterium</taxon>
    </lineage>
</organism>
<comment type="caution">
    <text evidence="3">The sequence shown here is derived from an EMBL/GenBank/DDBJ whole genome shotgun (WGS) entry which is preliminary data.</text>
</comment>
<dbReference type="InterPro" id="IPR018247">
    <property type="entry name" value="EF_Hand_1_Ca_BS"/>
</dbReference>
<dbReference type="InterPro" id="IPR036280">
    <property type="entry name" value="Multihaem_cyt_sf"/>
</dbReference>
<accession>A0ABU9Z326</accession>
<dbReference type="InterPro" id="IPR051829">
    <property type="entry name" value="Multiheme_Cytochr_ET"/>
</dbReference>
<keyword evidence="4" id="KW-1185">Reference proteome</keyword>
<evidence type="ECO:0000256" key="2">
    <source>
        <dbReference type="SAM" id="SignalP"/>
    </source>
</evidence>
<protein>
    <submittedName>
        <fullName evidence="3">Uncharacterized protein</fullName>
    </submittedName>
</protein>
<sequence>MKRMIIVMCALMLGCFGLNASAKEGEASTGKSSGARIEMGKGHFKRDAKPFHYWDQAGEIPAPCARCHAAEGVPQYLKEGKNTPAKLVKNAYACTNCHADMLSYERNTVSKVTFPSELTVDTGNNDANLCMTCHQGRESTNSVNKAIGDKPVDTPDPKIAFIHVHYYPAGATLYGTQAKVAYEYAGKTYAGRYNHPKKMNQCTACHDPHSGELKREQCASCHDDEKTGVPETDAVELKKQLAELYAGIQQYARAVGGSALAYSSAASPYWYADSNGNGKVDPEELKPSNSYKAYTPRLLQAVYNYTFLIRDPGAAYHNGRYALQIAYDSLDSLAASGKAGIDMKGKVRP</sequence>
<feature type="signal peptide" evidence="2">
    <location>
        <begin position="1"/>
        <end position="22"/>
    </location>
</feature>
<dbReference type="PROSITE" id="PS51257">
    <property type="entry name" value="PROKAR_LIPOPROTEIN"/>
    <property type="match status" value="1"/>
</dbReference>
<evidence type="ECO:0000256" key="1">
    <source>
        <dbReference type="ARBA" id="ARBA00022729"/>
    </source>
</evidence>
<dbReference type="RefSeq" id="WP_345920923.1">
    <property type="nucleotide sequence ID" value="NZ_JBDIVE010000010.1"/>
</dbReference>
<dbReference type="Proteomes" id="UP001410394">
    <property type="component" value="Unassembled WGS sequence"/>
</dbReference>
<proteinExistence type="predicted"/>
<keyword evidence="1 2" id="KW-0732">Signal</keyword>